<evidence type="ECO:0000313" key="2">
    <source>
        <dbReference type="EMBL" id="KAF7299645.1"/>
    </source>
</evidence>
<dbReference type="Pfam" id="PF00581">
    <property type="entry name" value="Rhodanese"/>
    <property type="match status" value="1"/>
</dbReference>
<gene>
    <name evidence="2" type="ORF">HMN09_00969900</name>
</gene>
<dbReference type="GO" id="GO:0005634">
    <property type="term" value="C:nucleus"/>
    <property type="evidence" value="ECO:0007669"/>
    <property type="project" value="TreeGrafter"/>
</dbReference>
<dbReference type="EMBL" id="JACAZE010000014">
    <property type="protein sequence ID" value="KAF7299645.1"/>
    <property type="molecule type" value="Genomic_DNA"/>
</dbReference>
<dbReference type="GO" id="GO:0005737">
    <property type="term" value="C:cytoplasm"/>
    <property type="evidence" value="ECO:0007669"/>
    <property type="project" value="TreeGrafter"/>
</dbReference>
<dbReference type="OrthoDB" id="102559at2759"/>
<dbReference type="Gene3D" id="3.40.250.10">
    <property type="entry name" value="Rhodanese-like domain"/>
    <property type="match status" value="1"/>
</dbReference>
<accession>A0A8H6SHB9</accession>
<sequence length="593" mass="66611">MGQKRWSRGRLGGRRRGGLLPLAFPHYICTMLELLRSFSEASASSTSQSSSSSGNIPSPTTDADNWDCYPIIVPKKAQESRANLFILHTQDWPMVSIAGALNLRRHPSLTATKLLRWFGLLKTYYVGPPDERLSLKQVDIIPTDVFCYTISRDSLEKGSFLGPDSSETLVAGIYAVFTEDEDAYYWPLSPSLPNPTFQHIENIFLADDEGESQSPDEISQELSVAAAARDGGRCFFTDRVGDTCLCWIFQPSAIDETTVFGDPPYDKYRVLENLITISKTLVAPFLTNKFSLDVDASSGLICALAKLKLPQDNFRIVLFEDLPSDAPVLPVSLPLSARNTASEELWRRSFAYTLAYHLPVGETAEQDYPGYERAEWIEELEELERNQVSNLDETKFGTAYGREVRRVHEARKSGLASVAVDTIAELKRLKAESRDNALLLLRSPLVRRTRFSSLSTMTKYITGDELAKLIKTEGKLAEKDYLVVDVRDDDFFGGNIVNARNIPSRQFSVAVYDLANKSKDVGTVVFHCALSQVRGPKAARIYAETRQNLHIPGEQQVLVLNGGFTEFQRKFKDDPILVEKWDRETWENAEDWS</sequence>
<dbReference type="GO" id="GO:0004725">
    <property type="term" value="F:protein tyrosine phosphatase activity"/>
    <property type="evidence" value="ECO:0007669"/>
    <property type="project" value="TreeGrafter"/>
</dbReference>
<dbReference type="InterPro" id="IPR036873">
    <property type="entry name" value="Rhodanese-like_dom_sf"/>
</dbReference>
<dbReference type="Proteomes" id="UP000613580">
    <property type="component" value="Unassembled WGS sequence"/>
</dbReference>
<reference evidence="2" key="1">
    <citation type="submission" date="2020-05" db="EMBL/GenBank/DDBJ databases">
        <title>Mycena genomes resolve the evolution of fungal bioluminescence.</title>
        <authorList>
            <person name="Tsai I.J."/>
        </authorList>
    </citation>
    <scope>NUCLEOTIDE SEQUENCE</scope>
    <source>
        <strain evidence="2">110903Hualien_Pintung</strain>
    </source>
</reference>
<dbReference type="AlphaFoldDB" id="A0A8H6SHB9"/>
<dbReference type="PANTHER" id="PTHR10828:SF38">
    <property type="entry name" value="ARSENICAL-RESISTANCE PROTEIN 2-RELATED"/>
    <property type="match status" value="1"/>
</dbReference>
<organism evidence="2 3">
    <name type="scientific">Mycena chlorophos</name>
    <name type="common">Agaric fungus</name>
    <name type="synonym">Agaricus chlorophos</name>
    <dbReference type="NCBI Taxonomy" id="658473"/>
    <lineage>
        <taxon>Eukaryota</taxon>
        <taxon>Fungi</taxon>
        <taxon>Dikarya</taxon>
        <taxon>Basidiomycota</taxon>
        <taxon>Agaricomycotina</taxon>
        <taxon>Agaricomycetes</taxon>
        <taxon>Agaricomycetidae</taxon>
        <taxon>Agaricales</taxon>
        <taxon>Marasmiineae</taxon>
        <taxon>Mycenaceae</taxon>
        <taxon>Mycena</taxon>
    </lineage>
</organism>
<dbReference type="SMART" id="SM00450">
    <property type="entry name" value="RHOD"/>
    <property type="match status" value="1"/>
</dbReference>
<proteinExistence type="predicted"/>
<dbReference type="PANTHER" id="PTHR10828">
    <property type="entry name" value="M-PHASE INDUCER PHOSPHATASE DUAL SPECIFICITY PHOSPHATASE CDC25"/>
    <property type="match status" value="1"/>
</dbReference>
<evidence type="ECO:0000259" key="1">
    <source>
        <dbReference type="PROSITE" id="PS50206"/>
    </source>
</evidence>
<comment type="caution">
    <text evidence="2">The sequence shown here is derived from an EMBL/GenBank/DDBJ whole genome shotgun (WGS) entry which is preliminary data.</text>
</comment>
<name>A0A8H6SHB9_MYCCL</name>
<protein>
    <submittedName>
        <fullName evidence="2">Rhodanese domain-containing protein</fullName>
    </submittedName>
</protein>
<dbReference type="InterPro" id="IPR001763">
    <property type="entry name" value="Rhodanese-like_dom"/>
</dbReference>
<dbReference type="PROSITE" id="PS50206">
    <property type="entry name" value="RHODANESE_3"/>
    <property type="match status" value="1"/>
</dbReference>
<feature type="domain" description="Rhodanese" evidence="1">
    <location>
        <begin position="477"/>
        <end position="572"/>
    </location>
</feature>
<dbReference type="SUPFAM" id="SSF52821">
    <property type="entry name" value="Rhodanese/Cell cycle control phosphatase"/>
    <property type="match status" value="1"/>
</dbReference>
<keyword evidence="3" id="KW-1185">Reference proteome</keyword>
<evidence type="ECO:0000313" key="3">
    <source>
        <dbReference type="Proteomes" id="UP000613580"/>
    </source>
</evidence>